<organism evidence="1 2">
    <name type="scientific">Microterricola viridarii</name>
    <dbReference type="NCBI Taxonomy" id="412690"/>
    <lineage>
        <taxon>Bacteria</taxon>
        <taxon>Bacillati</taxon>
        <taxon>Actinomycetota</taxon>
        <taxon>Actinomycetes</taxon>
        <taxon>Micrococcales</taxon>
        <taxon>Microbacteriaceae</taxon>
        <taxon>Microterricola</taxon>
    </lineage>
</organism>
<proteinExistence type="predicted"/>
<dbReference type="KEGG" id="mvd:AWU67_01930"/>
<dbReference type="CDD" id="cd04186">
    <property type="entry name" value="GT_2_like_c"/>
    <property type="match status" value="1"/>
</dbReference>
<dbReference type="Pfam" id="PF13641">
    <property type="entry name" value="Glyco_tranf_2_3"/>
    <property type="match status" value="1"/>
</dbReference>
<keyword evidence="2" id="KW-1185">Reference proteome</keyword>
<dbReference type="PANTHER" id="PTHR43179">
    <property type="entry name" value="RHAMNOSYLTRANSFERASE WBBL"/>
    <property type="match status" value="1"/>
</dbReference>
<dbReference type="InterPro" id="IPR029044">
    <property type="entry name" value="Nucleotide-diphossugar_trans"/>
</dbReference>
<dbReference type="SUPFAM" id="SSF53448">
    <property type="entry name" value="Nucleotide-diphospho-sugar transferases"/>
    <property type="match status" value="1"/>
</dbReference>
<reference evidence="1 2" key="1">
    <citation type="journal article" date="2016" name="J. Biotechnol.">
        <title>First complete genome sequence of a species in the genus Microterricola, an extremophilic cold active enzyme producing bacterial strain ERGS5:02 isolated from Sikkim Himalaya.</title>
        <authorList>
            <person name="Himanshu"/>
            <person name="Swarnkar M.K."/>
            <person name="Singh D."/>
            <person name="Kumar R."/>
        </authorList>
    </citation>
    <scope>NUCLEOTIDE SEQUENCE [LARGE SCALE GENOMIC DNA]</scope>
    <source>
        <strain evidence="1 2">ERGS5:02</strain>
    </source>
</reference>
<dbReference type="EMBL" id="CP014145">
    <property type="protein sequence ID" value="AMB57827.1"/>
    <property type="molecule type" value="Genomic_DNA"/>
</dbReference>
<dbReference type="Proteomes" id="UP000058305">
    <property type="component" value="Chromosome"/>
</dbReference>
<dbReference type="RefSeq" id="WP_067226043.1">
    <property type="nucleotide sequence ID" value="NZ_CP014145.1"/>
</dbReference>
<reference evidence="2" key="2">
    <citation type="submission" date="2016-01" db="EMBL/GenBank/DDBJ databases">
        <title>First complete genome sequence of a species in the genus Microterricola, an extremophilic cold active enzyme producing strain ERGS5:02 isolated from Sikkim Himalaya.</title>
        <authorList>
            <person name="Kumar R."/>
            <person name="Singh D."/>
            <person name="Swarnkar M.K."/>
        </authorList>
    </citation>
    <scope>NUCLEOTIDE SEQUENCE [LARGE SCALE GENOMIC DNA]</scope>
    <source>
        <strain evidence="2">ERGS5:02</strain>
    </source>
</reference>
<dbReference type="Gene3D" id="3.90.550.10">
    <property type="entry name" value="Spore Coat Polysaccharide Biosynthesis Protein SpsA, Chain A"/>
    <property type="match status" value="1"/>
</dbReference>
<accession>A0A109QWE4</accession>
<name>A0A109QWE4_9MICO</name>
<protein>
    <recommendedName>
        <fullName evidence="3">N-acetylglucosaminyl-diphospho-decaprenol L-rhamnosyltransferase</fullName>
    </recommendedName>
</protein>
<evidence type="ECO:0008006" key="3">
    <source>
        <dbReference type="Google" id="ProtNLM"/>
    </source>
</evidence>
<dbReference type="PANTHER" id="PTHR43179:SF7">
    <property type="entry name" value="RHAMNOSYLTRANSFERASE WBBL"/>
    <property type="match status" value="1"/>
</dbReference>
<dbReference type="AlphaFoldDB" id="A0A109QWE4"/>
<sequence>MSPSALGSTAVVTVTYNSSRHLAPFLDSLVASEAEKLFVVIADNMSKDLDTTRAIAAQHGATVIELGENRGYGGAINAAVKTLPAHIDAVLISNPDVAVHEQAITRLHSALVADDRVGATGPTVLNSDGTVYPSARTLPSLRYGVGHALFSKVWPSNPWTRRYWADNDMSSTRDVGWLSGSCLLVRRSAFEQLGGFDEEYFMYFEDVDLGYRLGKAGWLNRFVPDAAVTHTGAHSTNTESARMLRAHHDSAYRYLQKKYSGPWLAPVRLLLRTGLTLRSWYVGRSSR</sequence>
<gene>
    <name evidence="1" type="ORF">AWU67_01930</name>
</gene>
<evidence type="ECO:0000313" key="1">
    <source>
        <dbReference type="EMBL" id="AMB57827.1"/>
    </source>
</evidence>
<evidence type="ECO:0000313" key="2">
    <source>
        <dbReference type="Proteomes" id="UP000058305"/>
    </source>
</evidence>